<evidence type="ECO:0000256" key="8">
    <source>
        <dbReference type="PIRSR" id="PIRSR001084-2"/>
    </source>
</evidence>
<organism evidence="13 14">
    <name type="scientific">Kineococcus radiotolerans</name>
    <dbReference type="NCBI Taxonomy" id="131568"/>
    <lineage>
        <taxon>Bacteria</taxon>
        <taxon>Bacillati</taxon>
        <taxon>Actinomycetota</taxon>
        <taxon>Actinomycetes</taxon>
        <taxon>Kineosporiales</taxon>
        <taxon>Kineosporiaceae</taxon>
        <taxon>Kineococcus</taxon>
    </lineage>
</organism>
<evidence type="ECO:0000256" key="7">
    <source>
        <dbReference type="PIRSR" id="PIRSR001084-1"/>
    </source>
</evidence>
<dbReference type="PIRSF" id="PIRSF001084">
    <property type="entry name" value="B-galactosidase"/>
    <property type="match status" value="1"/>
</dbReference>
<feature type="binding site" evidence="8">
    <location>
        <position position="152"/>
    </location>
    <ligand>
        <name>substrate</name>
    </ligand>
</feature>
<protein>
    <recommendedName>
        <fullName evidence="3 6">Beta-galactosidase</fullName>
        <shortName evidence="6">Beta-gal</shortName>
        <ecNumber evidence="3 6">3.2.1.23</ecNumber>
    </recommendedName>
</protein>
<dbReference type="Pfam" id="PF02449">
    <property type="entry name" value="Glyco_hydro_42"/>
    <property type="match status" value="1"/>
</dbReference>
<evidence type="ECO:0000256" key="2">
    <source>
        <dbReference type="ARBA" id="ARBA00005940"/>
    </source>
</evidence>
<dbReference type="InterPro" id="IPR013529">
    <property type="entry name" value="Glyco_hydro_42_N"/>
</dbReference>
<dbReference type="AlphaFoldDB" id="A0A7W4TL74"/>
<dbReference type="GO" id="GO:0009341">
    <property type="term" value="C:beta-galactosidase complex"/>
    <property type="evidence" value="ECO:0007669"/>
    <property type="project" value="InterPro"/>
</dbReference>
<accession>A0A7W4TL74</accession>
<feature type="domain" description="Beta-galactosidase trimerisation" evidence="11">
    <location>
        <begin position="393"/>
        <end position="595"/>
    </location>
</feature>
<keyword evidence="9" id="KW-0862">Zinc</keyword>
<dbReference type="EC" id="3.2.1.23" evidence="3 6"/>
<keyword evidence="9" id="KW-0479">Metal-binding</keyword>
<gene>
    <name evidence="13" type="ORF">FHR75_001742</name>
</gene>
<dbReference type="InterPro" id="IPR013739">
    <property type="entry name" value="Beta_galactosidase_C"/>
</dbReference>
<comment type="caution">
    <text evidence="13">The sequence shown here is derived from an EMBL/GenBank/DDBJ whole genome shotgun (WGS) entry which is preliminary data.</text>
</comment>
<feature type="binding site" evidence="9">
    <location>
        <position position="158"/>
    </location>
    <ligand>
        <name>Zn(2+)</name>
        <dbReference type="ChEBI" id="CHEBI:29105"/>
    </ligand>
</feature>
<evidence type="ECO:0000256" key="1">
    <source>
        <dbReference type="ARBA" id="ARBA00001412"/>
    </source>
</evidence>
<dbReference type="InterPro" id="IPR003476">
    <property type="entry name" value="Glyco_hydro_42"/>
</dbReference>
<dbReference type="SUPFAM" id="SSF52317">
    <property type="entry name" value="Class I glutamine amidotransferase-like"/>
    <property type="match status" value="1"/>
</dbReference>
<feature type="binding site" evidence="9">
    <location>
        <position position="118"/>
    </location>
    <ligand>
        <name>Zn(2+)</name>
        <dbReference type="ChEBI" id="CHEBI:29105"/>
    </ligand>
</feature>
<dbReference type="InterPro" id="IPR013780">
    <property type="entry name" value="Glyco_hydro_b"/>
</dbReference>
<reference evidence="13 14" key="1">
    <citation type="submission" date="2020-08" db="EMBL/GenBank/DDBJ databases">
        <title>The Agave Microbiome: Exploring the role of microbial communities in plant adaptations to desert environments.</title>
        <authorList>
            <person name="Partida-Martinez L.P."/>
        </authorList>
    </citation>
    <scope>NUCLEOTIDE SEQUENCE [LARGE SCALE GENOMIC DNA]</scope>
    <source>
        <strain evidence="13 14">AS2.23</strain>
    </source>
</reference>
<dbReference type="Gene3D" id="3.40.50.880">
    <property type="match status" value="1"/>
</dbReference>
<dbReference type="InterPro" id="IPR029062">
    <property type="entry name" value="Class_I_gatase-like"/>
</dbReference>
<keyword evidence="4 6" id="KW-0378">Hydrolase</keyword>
<dbReference type="Pfam" id="PF08533">
    <property type="entry name" value="Glyco_hydro_42C"/>
    <property type="match status" value="1"/>
</dbReference>
<comment type="similarity">
    <text evidence="2 6">Belongs to the glycosyl hydrolase 42 family.</text>
</comment>
<evidence type="ECO:0000256" key="6">
    <source>
        <dbReference type="PIRNR" id="PIRNR001084"/>
    </source>
</evidence>
<dbReference type="Proteomes" id="UP000533269">
    <property type="component" value="Unassembled WGS sequence"/>
</dbReference>
<dbReference type="PANTHER" id="PTHR36447">
    <property type="entry name" value="BETA-GALACTOSIDASE GANA"/>
    <property type="match status" value="1"/>
</dbReference>
<feature type="binding site" evidence="8">
    <location>
        <position position="114"/>
    </location>
    <ligand>
        <name>substrate</name>
    </ligand>
</feature>
<dbReference type="GO" id="GO:0006012">
    <property type="term" value="P:galactose metabolic process"/>
    <property type="evidence" value="ECO:0007669"/>
    <property type="project" value="InterPro"/>
</dbReference>
<dbReference type="Pfam" id="PF08532">
    <property type="entry name" value="Glyco_hydro_42M"/>
    <property type="match status" value="1"/>
</dbReference>
<reference evidence="13 14" key="2">
    <citation type="submission" date="2020-08" db="EMBL/GenBank/DDBJ databases">
        <authorList>
            <person name="Partida-Martinez L."/>
            <person name="Huntemann M."/>
            <person name="Clum A."/>
            <person name="Wang J."/>
            <person name="Palaniappan K."/>
            <person name="Ritter S."/>
            <person name="Chen I.-M."/>
            <person name="Stamatis D."/>
            <person name="Reddy T."/>
            <person name="O'Malley R."/>
            <person name="Daum C."/>
            <person name="Shapiro N."/>
            <person name="Ivanova N."/>
            <person name="Kyrpides N."/>
            <person name="Woyke T."/>
        </authorList>
    </citation>
    <scope>NUCLEOTIDE SEQUENCE [LARGE SCALE GENOMIC DNA]</scope>
    <source>
        <strain evidence="13 14">AS2.23</strain>
    </source>
</reference>
<feature type="binding site" evidence="9">
    <location>
        <position position="160"/>
    </location>
    <ligand>
        <name>Zn(2+)</name>
        <dbReference type="ChEBI" id="CHEBI:29105"/>
    </ligand>
</feature>
<feature type="binding site" evidence="8">
    <location>
        <position position="313"/>
    </location>
    <ligand>
        <name>substrate</name>
    </ligand>
</feature>
<feature type="domain" description="Beta-galactosidase C-terminal" evidence="12">
    <location>
        <begin position="605"/>
        <end position="658"/>
    </location>
</feature>
<feature type="active site" description="Nucleophile" evidence="7">
    <location>
        <position position="305"/>
    </location>
</feature>
<proteinExistence type="inferred from homology"/>
<feature type="domain" description="Glycoside hydrolase family 42 N-terminal" evidence="10">
    <location>
        <begin position="17"/>
        <end position="380"/>
    </location>
</feature>
<dbReference type="RefSeq" id="WP_183390986.1">
    <property type="nucleotide sequence ID" value="NZ_JACHVY010000001.1"/>
</dbReference>
<dbReference type="Gene3D" id="3.20.20.80">
    <property type="entry name" value="Glycosidases"/>
    <property type="match status" value="1"/>
</dbReference>
<sequence length="662" mass="71720">MTDHAVRRPPTLRFGGDYNPEQWDEATWREDVDLMRRAGVDLVTVGVFSWATLEPRPGERDFGWLDTVLDLLHNHGIGVDLATPTASPPPWLGRLHPATLPVDASGTVLHWGSRNQFCPSAQEYRDAALSITGDLARRYGRHPAVQLWHVGNELGQSCWCERTAVRFRSWLAARHGDLDGLNAAWGTAFWSQRYGRWEEVVPPRTAPYLHNPAHLLDFQRFCSDTLLELYRAERDVLREHSDAPVTTNLMGFSPVVDGRAVGAEVDVVANDHYVDPADPRSHVFAALTHDLVRSLGGGAPWLLMEQATGAVNWRPHNPPKPAGRLLTDSLQAVARGADAVCFFQWRASRAGSEQFHSAMLPHAGPDTARHREVRELGALLGRLDAVAGTPVPARAALVHDWSSWWASRGPARPTDRLRVEEQLLAHYEPLFARGVTTDVIGPDDPLEPYRLVVVPALHLLEPAPARRLAEWVRAGGTLLVGPGTGLVDRDGAVEPGRFPVRLRDLLGASGEEHHPLVEPSPCTGELGEFLVADYAERVRSDGAEVLAAHAGGDLDGVPVVTRHAVGAGRAWYCSALLPPAALDGVLARCLAETGLAGELDGVPAGVEVVRRGPALFVLNHTAGPVSVDLGATARRDLVGGQTLAGRTVLAPRAGAVLVEEST</sequence>
<evidence type="ECO:0000313" key="14">
    <source>
        <dbReference type="Proteomes" id="UP000533269"/>
    </source>
</evidence>
<evidence type="ECO:0000256" key="4">
    <source>
        <dbReference type="ARBA" id="ARBA00022801"/>
    </source>
</evidence>
<dbReference type="GO" id="GO:0046872">
    <property type="term" value="F:metal ion binding"/>
    <property type="evidence" value="ECO:0007669"/>
    <property type="project" value="UniProtKB-KW"/>
</dbReference>
<name>A0A7W4TL74_KINRA</name>
<evidence type="ECO:0000256" key="5">
    <source>
        <dbReference type="ARBA" id="ARBA00023295"/>
    </source>
</evidence>
<dbReference type="PANTHER" id="PTHR36447:SF1">
    <property type="entry name" value="BETA-GALACTOSIDASE GANA"/>
    <property type="match status" value="1"/>
</dbReference>
<evidence type="ECO:0000256" key="3">
    <source>
        <dbReference type="ARBA" id="ARBA00012756"/>
    </source>
</evidence>
<dbReference type="EMBL" id="JACHVY010000001">
    <property type="protein sequence ID" value="MBB2900954.1"/>
    <property type="molecule type" value="Genomic_DNA"/>
</dbReference>
<comment type="catalytic activity">
    <reaction evidence="1 6">
        <text>Hydrolysis of terminal non-reducing beta-D-galactose residues in beta-D-galactosides.</text>
        <dbReference type="EC" id="3.2.1.23"/>
    </reaction>
</comment>
<dbReference type="CDD" id="cd03143">
    <property type="entry name" value="A4_beta-galactosidase_middle_domain"/>
    <property type="match status" value="1"/>
</dbReference>
<dbReference type="GO" id="GO:0004565">
    <property type="term" value="F:beta-galactosidase activity"/>
    <property type="evidence" value="ECO:0007669"/>
    <property type="project" value="UniProtKB-EC"/>
</dbReference>
<evidence type="ECO:0000313" key="13">
    <source>
        <dbReference type="EMBL" id="MBB2900954.1"/>
    </source>
</evidence>
<keyword evidence="5 6" id="KW-0326">Glycosidase</keyword>
<evidence type="ECO:0000259" key="10">
    <source>
        <dbReference type="Pfam" id="PF02449"/>
    </source>
</evidence>
<feature type="active site" description="Proton donor" evidence="7">
    <location>
        <position position="153"/>
    </location>
</feature>
<dbReference type="InterPro" id="IPR017853">
    <property type="entry name" value="GH"/>
</dbReference>
<dbReference type="SUPFAM" id="SSF51445">
    <property type="entry name" value="(Trans)glycosidases"/>
    <property type="match status" value="1"/>
</dbReference>
<evidence type="ECO:0000259" key="11">
    <source>
        <dbReference type="Pfam" id="PF08532"/>
    </source>
</evidence>
<dbReference type="InterPro" id="IPR013738">
    <property type="entry name" value="Beta_galactosidase_Trimer"/>
</dbReference>
<evidence type="ECO:0000259" key="12">
    <source>
        <dbReference type="Pfam" id="PF08533"/>
    </source>
</evidence>
<dbReference type="Gene3D" id="2.60.40.1180">
    <property type="entry name" value="Golgi alpha-mannosidase II"/>
    <property type="match status" value="1"/>
</dbReference>
<evidence type="ECO:0000256" key="9">
    <source>
        <dbReference type="PIRSR" id="PIRSR001084-3"/>
    </source>
</evidence>